<keyword evidence="3 6" id="KW-0812">Transmembrane</keyword>
<keyword evidence="4 6" id="KW-1133">Transmembrane helix</keyword>
<dbReference type="GO" id="GO:0015171">
    <property type="term" value="F:amino acid transmembrane transporter activity"/>
    <property type="evidence" value="ECO:0007669"/>
    <property type="project" value="TreeGrafter"/>
</dbReference>
<feature type="transmembrane region" description="Helical" evidence="6">
    <location>
        <begin position="6"/>
        <end position="25"/>
    </location>
</feature>
<gene>
    <name evidence="7" type="ORF">LMUR_05777</name>
</gene>
<evidence type="ECO:0000256" key="4">
    <source>
        <dbReference type="ARBA" id="ARBA00022989"/>
    </source>
</evidence>
<dbReference type="PANTHER" id="PTHR30086">
    <property type="entry name" value="ARGININE EXPORTER PROTEIN ARGO"/>
    <property type="match status" value="1"/>
</dbReference>
<dbReference type="GO" id="GO:0033228">
    <property type="term" value="P:cysteine export across plasma membrane"/>
    <property type="evidence" value="ECO:0007669"/>
    <property type="project" value="TreeGrafter"/>
</dbReference>
<name>A0A829R9E9_LISGR</name>
<evidence type="ECO:0000256" key="5">
    <source>
        <dbReference type="ARBA" id="ARBA00023136"/>
    </source>
</evidence>
<dbReference type="Pfam" id="PF01810">
    <property type="entry name" value="LysE"/>
    <property type="match status" value="1"/>
</dbReference>
<feature type="transmembrane region" description="Helical" evidence="6">
    <location>
        <begin position="174"/>
        <end position="192"/>
    </location>
</feature>
<comment type="subcellular location">
    <subcellularLocation>
        <location evidence="1">Cell membrane</location>
        <topology evidence="1">Multi-pass membrane protein</topology>
    </subcellularLocation>
</comment>
<comment type="caution">
    <text evidence="7">The sequence shown here is derived from an EMBL/GenBank/DDBJ whole genome shotgun (WGS) entry which is preliminary data.</text>
</comment>
<reference evidence="7 8" key="1">
    <citation type="submission" date="2012-12" db="EMBL/GenBank/DDBJ databases">
        <title>Novel taxa of Listeriaceae from agricultural environments in the United States.</title>
        <authorList>
            <person name="den Bakker H.C."/>
            <person name="Allred A."/>
            <person name="Warchocki S."/>
            <person name="Wright E.M."/>
            <person name="Burrell A."/>
            <person name="Nightingale K.K."/>
            <person name="Kephart D."/>
            <person name="Wiedmann M."/>
        </authorList>
    </citation>
    <scope>NUCLEOTIDE SEQUENCE [LARGE SCALE GENOMIC DNA]</scope>
    <source>
        <strain evidence="7 8">FSL F6-1183</strain>
    </source>
</reference>
<evidence type="ECO:0000313" key="8">
    <source>
        <dbReference type="Proteomes" id="UP000019251"/>
    </source>
</evidence>
<accession>A0A829R9E9</accession>
<feature type="transmembrane region" description="Helical" evidence="6">
    <location>
        <begin position="136"/>
        <end position="162"/>
    </location>
</feature>
<keyword evidence="2" id="KW-1003">Cell membrane</keyword>
<protein>
    <submittedName>
        <fullName evidence="7">Homoserine/threonine resistance transporter</fullName>
    </submittedName>
</protein>
<evidence type="ECO:0000256" key="1">
    <source>
        <dbReference type="ARBA" id="ARBA00004651"/>
    </source>
</evidence>
<feature type="transmembrane region" description="Helical" evidence="6">
    <location>
        <begin position="105"/>
        <end position="130"/>
    </location>
</feature>
<evidence type="ECO:0000256" key="2">
    <source>
        <dbReference type="ARBA" id="ARBA00022475"/>
    </source>
</evidence>
<evidence type="ECO:0000256" key="6">
    <source>
        <dbReference type="SAM" id="Phobius"/>
    </source>
</evidence>
<dbReference type="Proteomes" id="UP000019251">
    <property type="component" value="Unassembled WGS sequence"/>
</dbReference>
<keyword evidence="5 6" id="KW-0472">Membrane</keyword>
<proteinExistence type="predicted"/>
<organism evidence="7 8">
    <name type="scientific">Listeria grayi FSL F6-1183</name>
    <dbReference type="NCBI Taxonomy" id="1265827"/>
    <lineage>
        <taxon>Bacteria</taxon>
        <taxon>Bacillati</taxon>
        <taxon>Bacillota</taxon>
        <taxon>Bacilli</taxon>
        <taxon>Bacillales</taxon>
        <taxon>Listeriaceae</taxon>
        <taxon>Listeria</taxon>
    </lineage>
</organism>
<dbReference type="AlphaFoldDB" id="A0A829R9E9"/>
<feature type="transmembrane region" description="Helical" evidence="6">
    <location>
        <begin position="37"/>
        <end position="61"/>
    </location>
</feature>
<evidence type="ECO:0000313" key="7">
    <source>
        <dbReference type="EMBL" id="EUJ28586.1"/>
    </source>
</evidence>
<dbReference type="RefSeq" id="WP_052009123.1">
    <property type="nucleotide sequence ID" value="NZ_AODG01000007.1"/>
</dbReference>
<feature type="transmembrane region" description="Helical" evidence="6">
    <location>
        <begin position="67"/>
        <end position="85"/>
    </location>
</feature>
<dbReference type="GO" id="GO:0005886">
    <property type="term" value="C:plasma membrane"/>
    <property type="evidence" value="ECO:0007669"/>
    <property type="project" value="UniProtKB-SubCell"/>
</dbReference>
<dbReference type="PANTHER" id="PTHR30086:SF20">
    <property type="entry name" value="ARGININE EXPORTER PROTEIN ARGO-RELATED"/>
    <property type="match status" value="1"/>
</dbReference>
<dbReference type="EMBL" id="AODG01000007">
    <property type="protein sequence ID" value="EUJ28586.1"/>
    <property type="molecule type" value="Genomic_DNA"/>
</dbReference>
<evidence type="ECO:0000256" key="3">
    <source>
        <dbReference type="ARBA" id="ARBA00022692"/>
    </source>
</evidence>
<sequence>MTILLTLFYAFFMSFTPGPNNILAMRYATSLGMKPTLRFLVGIGAGFLTLSIFSLFFNTFLLTITPVFYVILKLVGFLYLLYLAYQMMFTAHKSKQTTEKHPTFLQGYILQFLNPKTILYVVTAMGTYVIPHTVHYLALILWVAVIALLGFLASYTWAFLGCKICRFLVKHEHAFNLIMSIILVILAVEILFS</sequence>
<dbReference type="InterPro" id="IPR001123">
    <property type="entry name" value="LeuE-type"/>
</dbReference>